<dbReference type="Gene3D" id="2.60.120.10">
    <property type="entry name" value="Jelly Rolls"/>
    <property type="match status" value="1"/>
</dbReference>
<dbReference type="Proteomes" id="UP001299546">
    <property type="component" value="Unassembled WGS sequence"/>
</dbReference>
<dbReference type="InterPro" id="IPR011051">
    <property type="entry name" value="RmlC_Cupin_sf"/>
</dbReference>
<evidence type="ECO:0000259" key="2">
    <source>
        <dbReference type="PROSITE" id="PS50943"/>
    </source>
</evidence>
<dbReference type="SUPFAM" id="SSF51182">
    <property type="entry name" value="RmlC-like cupins"/>
    <property type="match status" value="1"/>
</dbReference>
<dbReference type="InterPro" id="IPR050807">
    <property type="entry name" value="TransReg_Diox_bact_type"/>
</dbReference>
<gene>
    <name evidence="3" type="ORF">LIZ65_11640</name>
</gene>
<proteinExistence type="predicted"/>
<reference evidence="3 4" key="1">
    <citation type="submission" date="2021-10" db="EMBL/GenBank/DDBJ databases">
        <title>Collection of gut derived symbiotic bacterial strains cultured from healthy donors.</title>
        <authorList>
            <person name="Lin H."/>
            <person name="Littmann E."/>
            <person name="Kohout C."/>
            <person name="Pamer E.G."/>
        </authorList>
    </citation>
    <scope>NUCLEOTIDE SEQUENCE [LARGE SCALE GENOMIC DNA]</scope>
    <source>
        <strain evidence="3 4">DFI.1.165</strain>
    </source>
</reference>
<comment type="caution">
    <text evidence="3">The sequence shown here is derived from an EMBL/GenBank/DDBJ whole genome shotgun (WGS) entry which is preliminary data.</text>
</comment>
<name>A0ABS8DHQ0_9FIRM</name>
<dbReference type="SMART" id="SM00530">
    <property type="entry name" value="HTH_XRE"/>
    <property type="match status" value="1"/>
</dbReference>
<dbReference type="CDD" id="cd00093">
    <property type="entry name" value="HTH_XRE"/>
    <property type="match status" value="1"/>
</dbReference>
<dbReference type="Pfam" id="PF01381">
    <property type="entry name" value="HTH_3"/>
    <property type="match status" value="1"/>
</dbReference>
<dbReference type="PROSITE" id="PS50943">
    <property type="entry name" value="HTH_CROC1"/>
    <property type="match status" value="1"/>
</dbReference>
<dbReference type="InterPro" id="IPR010982">
    <property type="entry name" value="Lambda_DNA-bd_dom_sf"/>
</dbReference>
<evidence type="ECO:0000313" key="4">
    <source>
        <dbReference type="Proteomes" id="UP001299546"/>
    </source>
</evidence>
<dbReference type="Gene3D" id="1.10.260.40">
    <property type="entry name" value="lambda repressor-like DNA-binding domains"/>
    <property type="match status" value="1"/>
</dbReference>
<dbReference type="InterPro" id="IPR013096">
    <property type="entry name" value="Cupin_2"/>
</dbReference>
<dbReference type="InterPro" id="IPR001387">
    <property type="entry name" value="Cro/C1-type_HTH"/>
</dbReference>
<dbReference type="EMBL" id="JAJCIS010000007">
    <property type="protein sequence ID" value="MCB7387944.1"/>
    <property type="molecule type" value="Genomic_DNA"/>
</dbReference>
<keyword evidence="1" id="KW-0238">DNA-binding</keyword>
<keyword evidence="4" id="KW-1185">Reference proteome</keyword>
<dbReference type="Pfam" id="PF07883">
    <property type="entry name" value="Cupin_2"/>
    <property type="match status" value="1"/>
</dbReference>
<evidence type="ECO:0000313" key="3">
    <source>
        <dbReference type="EMBL" id="MCB7387944.1"/>
    </source>
</evidence>
<accession>A0ABS8DHQ0</accession>
<dbReference type="RefSeq" id="WP_066733168.1">
    <property type="nucleotide sequence ID" value="NZ_JAJCIQ010000008.1"/>
</dbReference>
<feature type="domain" description="HTH cro/C1-type" evidence="2">
    <location>
        <begin position="15"/>
        <end position="69"/>
    </location>
</feature>
<dbReference type="PANTHER" id="PTHR46797">
    <property type="entry name" value="HTH-TYPE TRANSCRIPTIONAL REGULATOR"/>
    <property type="match status" value="1"/>
</dbReference>
<dbReference type="InterPro" id="IPR014710">
    <property type="entry name" value="RmlC-like_jellyroll"/>
</dbReference>
<dbReference type="CDD" id="cd02209">
    <property type="entry name" value="cupin_XRE_C"/>
    <property type="match status" value="1"/>
</dbReference>
<organism evidence="3 4">
    <name type="scientific">Bariatricus massiliensis</name>
    <dbReference type="NCBI Taxonomy" id="1745713"/>
    <lineage>
        <taxon>Bacteria</taxon>
        <taxon>Bacillati</taxon>
        <taxon>Bacillota</taxon>
        <taxon>Clostridia</taxon>
        <taxon>Lachnospirales</taxon>
        <taxon>Lachnospiraceae</taxon>
        <taxon>Bariatricus</taxon>
    </lineage>
</organism>
<sequence length="195" mass="22289">MGENSSNDLDIGMKIRKLRKIRDITLEKLAEDTGMSYSYLSELENNKHSISISNLQKLAEYFDIDMIHFLEKTERKNILIRKKERSSLVTDDGIVFQAISSEDAENMQITFVTLPPNTPKKGQRHIHKHPHGEEFITVTKGEVVVIVEEEKYILKEGDSVIFPSEKEHVIFTRDKGGELVLVGAPPYGRDYLDSL</sequence>
<protein>
    <submittedName>
        <fullName evidence="3">XRE family transcriptional regulator</fullName>
    </submittedName>
</protein>
<evidence type="ECO:0000256" key="1">
    <source>
        <dbReference type="ARBA" id="ARBA00023125"/>
    </source>
</evidence>
<dbReference type="PANTHER" id="PTHR46797:SF25">
    <property type="entry name" value="TRANSCRIPTIONAL REGULATOR"/>
    <property type="match status" value="1"/>
</dbReference>